<dbReference type="AlphaFoldDB" id="X0URL0"/>
<comment type="caution">
    <text evidence="1">The sequence shown here is derived from an EMBL/GenBank/DDBJ whole genome shotgun (WGS) entry which is preliminary data.</text>
</comment>
<evidence type="ECO:0000313" key="1">
    <source>
        <dbReference type="EMBL" id="GAG02918.1"/>
    </source>
</evidence>
<accession>X0URL0</accession>
<organism evidence="1">
    <name type="scientific">marine sediment metagenome</name>
    <dbReference type="NCBI Taxonomy" id="412755"/>
    <lineage>
        <taxon>unclassified sequences</taxon>
        <taxon>metagenomes</taxon>
        <taxon>ecological metagenomes</taxon>
    </lineage>
</organism>
<proteinExistence type="predicted"/>
<protein>
    <submittedName>
        <fullName evidence="1">Uncharacterized protein</fullName>
    </submittedName>
</protein>
<name>X0URL0_9ZZZZ</name>
<dbReference type="EMBL" id="BARS01025330">
    <property type="protein sequence ID" value="GAG02918.1"/>
    <property type="molecule type" value="Genomic_DNA"/>
</dbReference>
<sequence>MIQKHVAFAPENKWGLAPFIGPIYSQDFSLLSFGEKACPLSLPHGFFTI</sequence>
<gene>
    <name evidence="1" type="ORF">S01H1_40047</name>
</gene>
<reference evidence="1" key="1">
    <citation type="journal article" date="2014" name="Front. Microbiol.">
        <title>High frequency of phylogenetically diverse reductive dehalogenase-homologous genes in deep subseafloor sedimentary metagenomes.</title>
        <authorList>
            <person name="Kawai M."/>
            <person name="Futagami T."/>
            <person name="Toyoda A."/>
            <person name="Takaki Y."/>
            <person name="Nishi S."/>
            <person name="Hori S."/>
            <person name="Arai W."/>
            <person name="Tsubouchi T."/>
            <person name="Morono Y."/>
            <person name="Uchiyama I."/>
            <person name="Ito T."/>
            <person name="Fujiyama A."/>
            <person name="Inagaki F."/>
            <person name="Takami H."/>
        </authorList>
    </citation>
    <scope>NUCLEOTIDE SEQUENCE</scope>
    <source>
        <strain evidence="1">Expedition CK06-06</strain>
    </source>
</reference>